<dbReference type="OrthoDB" id="9798918at2"/>
<evidence type="ECO:0000313" key="4">
    <source>
        <dbReference type="Proteomes" id="UP000035704"/>
    </source>
</evidence>
<dbReference type="STRING" id="84022.CACET_c14860"/>
<keyword evidence="4" id="KW-1185">Reference proteome</keyword>
<dbReference type="PANTHER" id="PTHR35146:SF1">
    <property type="entry name" value="UPF0178 PROTEIN YAII"/>
    <property type="match status" value="1"/>
</dbReference>
<dbReference type="NCBIfam" id="NF001095">
    <property type="entry name" value="PRK00124.1"/>
    <property type="match status" value="1"/>
</dbReference>
<dbReference type="InterPro" id="IPR003791">
    <property type="entry name" value="UPF0178"/>
</dbReference>
<dbReference type="Pfam" id="PF02639">
    <property type="entry name" value="DUF188"/>
    <property type="match status" value="1"/>
</dbReference>
<dbReference type="EMBL" id="CP009687">
    <property type="protein sequence ID" value="AKL94946.1"/>
    <property type="molecule type" value="Genomic_DNA"/>
</dbReference>
<dbReference type="PANTHER" id="PTHR35146">
    <property type="entry name" value="UPF0178 PROTEIN YAII"/>
    <property type="match status" value="1"/>
</dbReference>
<gene>
    <name evidence="3" type="ORF">CACET_c14860</name>
</gene>
<dbReference type="Proteomes" id="UP000035704">
    <property type="component" value="Chromosome"/>
</dbReference>
<evidence type="ECO:0000256" key="1">
    <source>
        <dbReference type="ARBA" id="ARBA00008522"/>
    </source>
</evidence>
<reference evidence="3 4" key="1">
    <citation type="submission" date="2014-10" db="EMBL/GenBank/DDBJ databases">
        <title>Genome sequence of Clostridium aceticum DSM 1496.</title>
        <authorList>
            <person name="Poehlein A."/>
            <person name="Schiel-Bengelsdorf B."/>
            <person name="Gottschalk G."/>
            <person name="Duerre P."/>
            <person name="Daniel R."/>
        </authorList>
    </citation>
    <scope>NUCLEOTIDE SEQUENCE [LARGE SCALE GENOMIC DNA]</scope>
    <source>
        <strain evidence="3 4">DSM 1496</strain>
    </source>
</reference>
<dbReference type="AlphaFoldDB" id="A0A0D8ID24"/>
<comment type="similarity">
    <text evidence="1 2">Belongs to the UPF0178 family.</text>
</comment>
<name>A0A0D8ID24_9CLOT</name>
<dbReference type="RefSeq" id="WP_044823713.1">
    <property type="nucleotide sequence ID" value="NZ_CP009687.1"/>
</dbReference>
<dbReference type="HAMAP" id="MF_00489">
    <property type="entry name" value="UPF0178"/>
    <property type="match status" value="1"/>
</dbReference>
<protein>
    <recommendedName>
        <fullName evidence="2">UPF0178 protein CACET_c14860</fullName>
    </recommendedName>
</protein>
<proteinExistence type="inferred from homology"/>
<sequence length="149" mass="17132">MRILVDADGCPVKDIILKVAKENKIQLIMIKNICHQIDDDYAEIITVDQGSDMADIVLINRTAEGDIVVTQDYGVAALALAKKAIVINQNGWLYTNENIDELLAKRHFNQEMRRKHKKYTKTSKRKKEDNLNFEVKLREVITHILSNKK</sequence>
<organism evidence="3 4">
    <name type="scientific">Clostridium aceticum</name>
    <dbReference type="NCBI Taxonomy" id="84022"/>
    <lineage>
        <taxon>Bacteria</taxon>
        <taxon>Bacillati</taxon>
        <taxon>Bacillota</taxon>
        <taxon>Clostridia</taxon>
        <taxon>Eubacteriales</taxon>
        <taxon>Clostridiaceae</taxon>
        <taxon>Clostridium</taxon>
    </lineage>
</organism>
<dbReference type="KEGG" id="cace:CACET_c14860"/>
<evidence type="ECO:0000313" key="3">
    <source>
        <dbReference type="EMBL" id="AKL94946.1"/>
    </source>
</evidence>
<accession>A0A0D8ID24</accession>
<evidence type="ECO:0000256" key="2">
    <source>
        <dbReference type="HAMAP-Rule" id="MF_00489"/>
    </source>
</evidence>
<dbReference type="PATRIC" id="fig|84022.5.peg.2949"/>